<evidence type="ECO:0000313" key="1">
    <source>
        <dbReference type="EMBL" id="GJE04483.1"/>
    </source>
</evidence>
<reference evidence="1" key="2">
    <citation type="submission" date="2021-08" db="EMBL/GenBank/DDBJ databases">
        <authorList>
            <person name="Tani A."/>
            <person name="Ola A."/>
            <person name="Ogura Y."/>
            <person name="Katsura K."/>
            <person name="Hayashi T."/>
        </authorList>
    </citation>
    <scope>NUCLEOTIDE SEQUENCE</scope>
    <source>
        <strain evidence="1">DSM 17168</strain>
    </source>
</reference>
<reference evidence="1" key="1">
    <citation type="journal article" date="2021" name="Front. Microbiol.">
        <title>Comprehensive Comparative Genomics and Phenotyping of Methylobacterium Species.</title>
        <authorList>
            <person name="Alessa O."/>
            <person name="Ogura Y."/>
            <person name="Fujitani Y."/>
            <person name="Takami H."/>
            <person name="Hayashi T."/>
            <person name="Sahin N."/>
            <person name="Tani A."/>
        </authorList>
    </citation>
    <scope>NUCLEOTIDE SEQUENCE</scope>
    <source>
        <strain evidence="1">DSM 17168</strain>
    </source>
</reference>
<keyword evidence="2" id="KW-1185">Reference proteome</keyword>
<sequence length="35" mass="4125">MKAARLSWFEGQLDLDPDRLVFINETATTTKMIRR</sequence>
<gene>
    <name evidence="1" type="ORF">GMJLKIPL_6447</name>
</gene>
<comment type="caution">
    <text evidence="1">The sequence shown here is derived from an EMBL/GenBank/DDBJ whole genome shotgun (WGS) entry which is preliminary data.</text>
</comment>
<accession>A0ABQ4SPX8</accession>
<dbReference type="EMBL" id="BPQQ01000122">
    <property type="protein sequence ID" value="GJE04483.1"/>
    <property type="molecule type" value="Genomic_DNA"/>
</dbReference>
<organism evidence="1 2">
    <name type="scientific">Methylobacterium isbiliense</name>
    <dbReference type="NCBI Taxonomy" id="315478"/>
    <lineage>
        <taxon>Bacteria</taxon>
        <taxon>Pseudomonadati</taxon>
        <taxon>Pseudomonadota</taxon>
        <taxon>Alphaproteobacteria</taxon>
        <taxon>Hyphomicrobiales</taxon>
        <taxon>Methylobacteriaceae</taxon>
        <taxon>Methylobacterium</taxon>
    </lineage>
</organism>
<name>A0ABQ4SPX8_9HYPH</name>
<protein>
    <submittedName>
        <fullName evidence="1">Uncharacterized protein</fullName>
    </submittedName>
</protein>
<dbReference type="Proteomes" id="UP001055153">
    <property type="component" value="Unassembled WGS sequence"/>
</dbReference>
<evidence type="ECO:0000313" key="2">
    <source>
        <dbReference type="Proteomes" id="UP001055153"/>
    </source>
</evidence>
<proteinExistence type="predicted"/>